<dbReference type="PANTHER" id="PTHR10937">
    <property type="entry name" value="GLUCOSAMINE--FRUCTOSE-6-PHOSPHATE AMINOTRANSFERASE, ISOMERIZING"/>
    <property type="match status" value="1"/>
</dbReference>
<dbReference type="GO" id="GO:0004360">
    <property type="term" value="F:glutamine-fructose-6-phosphate transaminase (isomerizing) activity"/>
    <property type="evidence" value="ECO:0007669"/>
    <property type="project" value="TreeGrafter"/>
</dbReference>
<dbReference type="EMBL" id="JABZEC010000003">
    <property type="protein sequence ID" value="NVY96387.1"/>
    <property type="molecule type" value="Genomic_DNA"/>
</dbReference>
<dbReference type="Pfam" id="PF01380">
    <property type="entry name" value="SIS"/>
    <property type="match status" value="1"/>
</dbReference>
<dbReference type="InterPro" id="IPR046348">
    <property type="entry name" value="SIS_dom_sf"/>
</dbReference>
<evidence type="ECO:0000259" key="2">
    <source>
        <dbReference type="PROSITE" id="PS51464"/>
    </source>
</evidence>
<accession>A0A850R6C5</accession>
<dbReference type="GO" id="GO:0006002">
    <property type="term" value="P:fructose 6-phosphate metabolic process"/>
    <property type="evidence" value="ECO:0007669"/>
    <property type="project" value="TreeGrafter"/>
</dbReference>
<evidence type="ECO:0000313" key="3">
    <source>
        <dbReference type="EMBL" id="NVY96387.1"/>
    </source>
</evidence>
<evidence type="ECO:0000313" key="4">
    <source>
        <dbReference type="Proteomes" id="UP000563523"/>
    </source>
</evidence>
<evidence type="ECO:0000256" key="1">
    <source>
        <dbReference type="ARBA" id="ARBA00022737"/>
    </source>
</evidence>
<keyword evidence="1" id="KW-0677">Repeat</keyword>
<dbReference type="RefSeq" id="WP_176942549.1">
    <property type="nucleotide sequence ID" value="NZ_JABZEC010000003.1"/>
</dbReference>
<proteinExistence type="predicted"/>
<sequence length="350" mass="40206">MRTMLEVINSIPKLLKAQVAQAPALKAEFSDLKMTHVVMIASGSSYNAALGAKLFAEEKLNLNIELFYPNYFLHHVFPHRIQKDALYLFISQTGRTKTVLHIIEQLNQKAVPTAALTESLASPIAQAARYSFPIGSQNEPYLFRTSGYTLSLVTLYMLLLQLSVNNQQLTQPYQDYYLEELRIVGRRLPKVIRKSQRWYHQHRQTMQNSQAFIFAGGGELWATAQEAEIKFMEMVPIITNSYEIEELIHGPQNCFHAGMTFFLLSESWADVNKANKIQAFIESEITPNVFLLSRPIKTNCLEPHFLGQNFTNLEYITFLQVLSYLTAQDHKRDLTKTMFPRLTKYLNKTV</sequence>
<name>A0A850R6C5_9LACO</name>
<dbReference type="GO" id="GO:0006487">
    <property type="term" value="P:protein N-linked glycosylation"/>
    <property type="evidence" value="ECO:0007669"/>
    <property type="project" value="TreeGrafter"/>
</dbReference>
<protein>
    <submittedName>
        <fullName evidence="3">SIS domain-containing protein</fullName>
    </submittedName>
</protein>
<dbReference type="InterPro" id="IPR035466">
    <property type="entry name" value="GlmS/AgaS_SIS"/>
</dbReference>
<dbReference type="Gene3D" id="3.40.50.10490">
    <property type="entry name" value="Glucose-6-phosphate isomerase like protein, domain 1"/>
    <property type="match status" value="2"/>
</dbReference>
<keyword evidence="4" id="KW-1185">Reference proteome</keyword>
<dbReference type="Proteomes" id="UP000563523">
    <property type="component" value="Unassembled WGS sequence"/>
</dbReference>
<feature type="domain" description="SIS" evidence="2">
    <location>
        <begin position="25"/>
        <end position="168"/>
    </location>
</feature>
<dbReference type="AlphaFoldDB" id="A0A850R6C5"/>
<dbReference type="InterPro" id="IPR001347">
    <property type="entry name" value="SIS_dom"/>
</dbReference>
<gene>
    <name evidence="3" type="ORF">HU830_04265</name>
</gene>
<dbReference type="GO" id="GO:0097367">
    <property type="term" value="F:carbohydrate derivative binding"/>
    <property type="evidence" value="ECO:0007669"/>
    <property type="project" value="InterPro"/>
</dbReference>
<organism evidence="3 4">
    <name type="scientific">Bombilactobacillus apium</name>
    <dbReference type="NCBI Taxonomy" id="2675299"/>
    <lineage>
        <taxon>Bacteria</taxon>
        <taxon>Bacillati</taxon>
        <taxon>Bacillota</taxon>
        <taxon>Bacilli</taxon>
        <taxon>Lactobacillales</taxon>
        <taxon>Lactobacillaceae</taxon>
        <taxon>Bombilactobacillus</taxon>
    </lineage>
</organism>
<dbReference type="CDD" id="cd05008">
    <property type="entry name" value="SIS_GlmS_GlmD_1"/>
    <property type="match status" value="1"/>
</dbReference>
<dbReference type="PROSITE" id="PS51464">
    <property type="entry name" value="SIS"/>
    <property type="match status" value="1"/>
</dbReference>
<dbReference type="GO" id="GO:0006047">
    <property type="term" value="P:UDP-N-acetylglucosamine metabolic process"/>
    <property type="evidence" value="ECO:0007669"/>
    <property type="project" value="TreeGrafter"/>
</dbReference>
<dbReference type="PANTHER" id="PTHR10937:SF17">
    <property type="entry name" value="GLUCOSAMINE-FRUCTOSE-6-PHOSPHATE AMINOTRANSFERASE"/>
    <property type="match status" value="1"/>
</dbReference>
<comment type="caution">
    <text evidence="3">The sequence shown here is derived from an EMBL/GenBank/DDBJ whole genome shotgun (WGS) entry which is preliminary data.</text>
</comment>
<reference evidence="3 4" key="1">
    <citation type="submission" date="2020-06" db="EMBL/GenBank/DDBJ databases">
        <authorList>
            <person name="Kang J."/>
        </authorList>
    </citation>
    <scope>NUCLEOTIDE SEQUENCE [LARGE SCALE GENOMIC DNA]</scope>
    <source>
        <strain evidence="3 4">DCY120</strain>
    </source>
</reference>
<dbReference type="SUPFAM" id="SSF53697">
    <property type="entry name" value="SIS domain"/>
    <property type="match status" value="1"/>
</dbReference>